<dbReference type="PROSITE" id="PS00370">
    <property type="entry name" value="PEP_ENZYMES_PHOS_SITE"/>
    <property type="match status" value="1"/>
</dbReference>
<dbReference type="EMBL" id="CP022295">
    <property type="protein sequence ID" value="QSR26977.1"/>
    <property type="molecule type" value="Genomic_DNA"/>
</dbReference>
<dbReference type="PANTHER" id="PTHR22931:SF9">
    <property type="entry name" value="PYRUVATE, PHOSPHATE DIKINASE 1, CHLOROPLASTIC"/>
    <property type="match status" value="1"/>
</dbReference>
<evidence type="ECO:0000313" key="15">
    <source>
        <dbReference type="EMBL" id="QSR26977.1"/>
    </source>
</evidence>
<evidence type="ECO:0000256" key="1">
    <source>
        <dbReference type="ARBA" id="ARBA00001946"/>
    </source>
</evidence>
<gene>
    <name evidence="15" type="ORF">CFH99_15205</name>
</gene>
<evidence type="ECO:0000256" key="11">
    <source>
        <dbReference type="PIRNR" id="PIRNR000853"/>
    </source>
</evidence>
<dbReference type="InterPro" id="IPR000121">
    <property type="entry name" value="PEP_util_C"/>
</dbReference>
<keyword evidence="7" id="KW-0547">Nucleotide-binding</keyword>
<evidence type="ECO:0000259" key="14">
    <source>
        <dbReference type="Pfam" id="PF02896"/>
    </source>
</evidence>
<organism evidence="15 16">
    <name type="scientific">Nocardioides aromaticivorans</name>
    <dbReference type="NCBI Taxonomy" id="200618"/>
    <lineage>
        <taxon>Bacteria</taxon>
        <taxon>Bacillati</taxon>
        <taxon>Actinomycetota</taxon>
        <taxon>Actinomycetes</taxon>
        <taxon>Propionibacteriales</taxon>
        <taxon>Nocardioidaceae</taxon>
        <taxon>Nocardioides</taxon>
    </lineage>
</organism>
<evidence type="ECO:0000256" key="2">
    <source>
        <dbReference type="ARBA" id="ARBA00007837"/>
    </source>
</evidence>
<feature type="domain" description="Pyruvate phosphate dikinase AMP/ATP-binding" evidence="13">
    <location>
        <begin position="17"/>
        <end position="54"/>
    </location>
</feature>
<dbReference type="InterPro" id="IPR013815">
    <property type="entry name" value="ATP_grasp_subdomain_1"/>
</dbReference>
<keyword evidence="16" id="KW-1185">Reference proteome</keyword>
<dbReference type="SUPFAM" id="SSF51621">
    <property type="entry name" value="Phosphoenolpyruvate/pyruvate domain"/>
    <property type="match status" value="1"/>
</dbReference>
<proteinExistence type="inferred from homology"/>
<keyword evidence="9" id="KW-0067">ATP-binding</keyword>
<dbReference type="InterPro" id="IPR002192">
    <property type="entry name" value="PPDK_AMP/ATP-bd"/>
</dbReference>
<dbReference type="Gene3D" id="1.20.80.30">
    <property type="match status" value="1"/>
</dbReference>
<name>A0ABX7PMM0_9ACTN</name>
<feature type="domain" description="Pyruvate phosphate dikinase AMP/ATP-binding" evidence="13">
    <location>
        <begin position="61"/>
        <end position="285"/>
    </location>
</feature>
<dbReference type="Gene3D" id="3.30.1490.20">
    <property type="entry name" value="ATP-grasp fold, A domain"/>
    <property type="match status" value="1"/>
</dbReference>
<keyword evidence="5" id="KW-0808">Transferase</keyword>
<dbReference type="NCBIfam" id="TIGR01828">
    <property type="entry name" value="pyru_phos_dikin"/>
    <property type="match status" value="1"/>
</dbReference>
<evidence type="ECO:0000256" key="8">
    <source>
        <dbReference type="ARBA" id="ARBA00022777"/>
    </source>
</evidence>
<sequence length="907" mass="96221">MTTYISSFSAPGHPDRDLLGGKGADLARMVQMGLPVPPGFTITTAACRHVLAEGTRPPGLARQLERHLAAVEEEAGRRFGDPDDPLLLAVRSGAAVSMPGMMDTVLDVGLTDATVAGLVRSSGDERFAWDCYRRLVQMFGETVLGVAPERFTAVLSGAKDRWKVTDDTALGADALREVVESSNAVCLEVAGRTLPQDPFDQLDQAVHAVFGSWQGERARAYRRRFGIDDGAGTAVNVQAMVYGNHGPRSGSGVAFTRDPETGEPVPYGEYLPTAQGEDVVAGTRTAVPLSRLHELDPAAYQRLRSAMGTLERNYRDMCDVEFTVEDGRLWILQTRVGKRSPAAAFRIAADFAEEGWITEDEALLRVSGEQLTQLLSPRLDEHSAGSEVAAGLAASPGAATGRLALDSATAAKLAERGEDVVLLRPETRAEDLPGMLASRAIVTARGGRTSHAAVVARGMGLPAVCGVSDLEVDLATRQVMLAGTRVLAEGDVVTVDGTSGRIYRGRHRTVPSEVAAWLEGGTTADSPVVAAVARLLEHADGVRRLRVLANAETAADVRRAMRLGAQGVGLCRTEHLLLGERRAYVEGVLLGDDEERTRSLQSIADLHREGFALVLDAAQGGPVTIRLLDAPLHEFLPDVTELALRAERATDADRAAALRSRLAAVERFHEANPMTGLRGVRLAILRPEIMTAQVTAALDAAADLRDRGRAFDLELMVPLVSTVGELEAVARVIAAAGDEVAGRRGRVPYRFGTMVETPRAALTADLLAGAADFLSFGTNDLTQLTWGLSRDDAERTFLPRYEQEGIVRISPFVTLDRDGVGALLATAVARARAVRASITVGVCGEHGADPASIGFFENAGVDYVSCSPPRVPVARLEAGRAAVAAGAPQGPGTTTSADAVDLLVGAR</sequence>
<comment type="cofactor">
    <cofactor evidence="1 11">
        <name>Mg(2+)</name>
        <dbReference type="ChEBI" id="CHEBI:18420"/>
    </cofactor>
</comment>
<dbReference type="RefSeq" id="WP_207006094.1">
    <property type="nucleotide sequence ID" value="NZ_CP022295.1"/>
</dbReference>
<reference evidence="15 16" key="1">
    <citation type="submission" date="2017-06" db="EMBL/GenBank/DDBJ databases">
        <title>Complete Genome Sequence of the Soil Carbazole-Degrading Bacterium Nocardioides aromaticivorans IC177.</title>
        <authorList>
            <person name="Vejarano F."/>
            <person name="Suzuki-Minakuchi C."/>
            <person name="Ohtsubo Y."/>
            <person name="Tsuda M."/>
            <person name="Okada K."/>
            <person name="Nojiri H."/>
        </authorList>
    </citation>
    <scope>NUCLEOTIDE SEQUENCE [LARGE SCALE GENOMIC DNA]</scope>
    <source>
        <strain evidence="15 16">IC177</strain>
    </source>
</reference>
<dbReference type="Gene3D" id="1.10.189.10">
    <property type="entry name" value="Pyruvate Phosphate Dikinase, domain 2"/>
    <property type="match status" value="1"/>
</dbReference>
<dbReference type="PIRSF" id="PIRSF000853">
    <property type="entry name" value="PPDK"/>
    <property type="match status" value="1"/>
</dbReference>
<evidence type="ECO:0000256" key="4">
    <source>
        <dbReference type="ARBA" id="ARBA00020138"/>
    </source>
</evidence>
<evidence type="ECO:0000259" key="13">
    <source>
        <dbReference type="Pfam" id="PF01326"/>
    </source>
</evidence>
<dbReference type="SUPFAM" id="SSF52009">
    <property type="entry name" value="Phosphohistidine domain"/>
    <property type="match status" value="1"/>
</dbReference>
<dbReference type="InterPro" id="IPR036637">
    <property type="entry name" value="Phosphohistidine_dom_sf"/>
</dbReference>
<dbReference type="NCBIfam" id="NF004531">
    <property type="entry name" value="PRK05878.1"/>
    <property type="match status" value="1"/>
</dbReference>
<dbReference type="InterPro" id="IPR010121">
    <property type="entry name" value="Pyruvate_phosphate_dikinase"/>
</dbReference>
<evidence type="ECO:0000256" key="5">
    <source>
        <dbReference type="ARBA" id="ARBA00022679"/>
    </source>
</evidence>
<dbReference type="SUPFAM" id="SSF56059">
    <property type="entry name" value="Glutathione synthetase ATP-binding domain-like"/>
    <property type="match status" value="1"/>
</dbReference>
<evidence type="ECO:0000256" key="10">
    <source>
        <dbReference type="ARBA" id="ARBA00022842"/>
    </source>
</evidence>
<comment type="similarity">
    <text evidence="2 11">Belongs to the PEP-utilizing enzyme family.</text>
</comment>
<evidence type="ECO:0000313" key="16">
    <source>
        <dbReference type="Proteomes" id="UP000662818"/>
    </source>
</evidence>
<evidence type="ECO:0000256" key="9">
    <source>
        <dbReference type="ARBA" id="ARBA00022840"/>
    </source>
</evidence>
<comment type="catalytic activity">
    <reaction evidence="11">
        <text>pyruvate + phosphate + ATP = phosphoenolpyruvate + AMP + diphosphate + H(+)</text>
        <dbReference type="Rhea" id="RHEA:10756"/>
        <dbReference type="ChEBI" id="CHEBI:15361"/>
        <dbReference type="ChEBI" id="CHEBI:15378"/>
        <dbReference type="ChEBI" id="CHEBI:30616"/>
        <dbReference type="ChEBI" id="CHEBI:33019"/>
        <dbReference type="ChEBI" id="CHEBI:43474"/>
        <dbReference type="ChEBI" id="CHEBI:58702"/>
        <dbReference type="ChEBI" id="CHEBI:456215"/>
        <dbReference type="EC" id="2.7.9.1"/>
    </reaction>
</comment>
<dbReference type="InterPro" id="IPR040442">
    <property type="entry name" value="Pyrv_kinase-like_dom_sf"/>
</dbReference>
<keyword evidence="6" id="KW-0479">Metal-binding</keyword>
<feature type="domain" description="PEP-utilising enzyme mobile" evidence="12">
    <location>
        <begin position="418"/>
        <end position="500"/>
    </location>
</feature>
<feature type="domain" description="PEP-utilising enzyme C-terminal" evidence="14">
    <location>
        <begin position="537"/>
        <end position="879"/>
    </location>
</feature>
<dbReference type="Gene3D" id="3.20.20.60">
    <property type="entry name" value="Phosphoenolpyruvate-binding domains"/>
    <property type="match status" value="1"/>
</dbReference>
<evidence type="ECO:0000259" key="12">
    <source>
        <dbReference type="Pfam" id="PF00391"/>
    </source>
</evidence>
<dbReference type="InterPro" id="IPR015813">
    <property type="entry name" value="Pyrv/PenolPyrv_kinase-like_dom"/>
</dbReference>
<keyword evidence="8" id="KW-0418">Kinase</keyword>
<keyword evidence="15" id="KW-0670">Pyruvate</keyword>
<dbReference type="InterPro" id="IPR008279">
    <property type="entry name" value="PEP-util_enz_mobile_dom"/>
</dbReference>
<dbReference type="Gene3D" id="3.30.470.20">
    <property type="entry name" value="ATP-grasp fold, B domain"/>
    <property type="match status" value="1"/>
</dbReference>
<dbReference type="PANTHER" id="PTHR22931">
    <property type="entry name" value="PHOSPHOENOLPYRUVATE DIKINASE-RELATED"/>
    <property type="match status" value="1"/>
</dbReference>
<dbReference type="Pfam" id="PF00391">
    <property type="entry name" value="PEP-utilizers"/>
    <property type="match status" value="1"/>
</dbReference>
<dbReference type="Proteomes" id="UP000662818">
    <property type="component" value="Chromosome"/>
</dbReference>
<dbReference type="Gene3D" id="3.50.30.10">
    <property type="entry name" value="Phosphohistidine domain"/>
    <property type="match status" value="1"/>
</dbReference>
<protein>
    <recommendedName>
        <fullName evidence="4 11">Pyruvate, phosphate dikinase</fullName>
        <ecNumber evidence="3 11">2.7.9.1</ecNumber>
    </recommendedName>
</protein>
<evidence type="ECO:0000256" key="6">
    <source>
        <dbReference type="ARBA" id="ARBA00022723"/>
    </source>
</evidence>
<dbReference type="EC" id="2.7.9.1" evidence="3 11"/>
<evidence type="ECO:0000256" key="3">
    <source>
        <dbReference type="ARBA" id="ARBA00011994"/>
    </source>
</evidence>
<accession>A0ABX7PMM0</accession>
<dbReference type="Pfam" id="PF02896">
    <property type="entry name" value="PEP-utilizers_C"/>
    <property type="match status" value="1"/>
</dbReference>
<evidence type="ECO:0000256" key="7">
    <source>
        <dbReference type="ARBA" id="ARBA00022741"/>
    </source>
</evidence>
<dbReference type="InterPro" id="IPR018274">
    <property type="entry name" value="PEP_util_AS"/>
</dbReference>
<feature type="domain" description="Pyruvate phosphate dikinase AMP/ATP-binding" evidence="13">
    <location>
        <begin position="294"/>
        <end position="344"/>
    </location>
</feature>
<keyword evidence="10" id="KW-0460">Magnesium</keyword>
<dbReference type="Pfam" id="PF01326">
    <property type="entry name" value="PPDK_N"/>
    <property type="match status" value="3"/>
</dbReference>